<feature type="chain" id="PRO_5045508025" evidence="2">
    <location>
        <begin position="23"/>
        <end position="118"/>
    </location>
</feature>
<evidence type="ECO:0000256" key="2">
    <source>
        <dbReference type="SAM" id="SignalP"/>
    </source>
</evidence>
<dbReference type="Proteomes" id="UP001501020">
    <property type="component" value="Unassembled WGS sequence"/>
</dbReference>
<evidence type="ECO:0000313" key="4">
    <source>
        <dbReference type="Proteomes" id="UP001501020"/>
    </source>
</evidence>
<sequence>MRMLARFLTLTALACGVSAATAGVTWASASAPPPAAPAAPAAPGDTLVSAFNNTGDDAGDDSWLEIDRSFNLAKGDGSPGSDIINEVSGASSGMSPGSSNGSLSGTSTTVSPPEADDE</sequence>
<comment type="caution">
    <text evidence="3">The sequence shown here is derived from an EMBL/GenBank/DDBJ whole genome shotgun (WGS) entry which is preliminary data.</text>
</comment>
<evidence type="ECO:0000256" key="1">
    <source>
        <dbReference type="SAM" id="MobiDB-lite"/>
    </source>
</evidence>
<feature type="region of interest" description="Disordered" evidence="1">
    <location>
        <begin position="28"/>
        <end position="59"/>
    </location>
</feature>
<keyword evidence="4" id="KW-1185">Reference proteome</keyword>
<evidence type="ECO:0000313" key="3">
    <source>
        <dbReference type="EMBL" id="GAA2148119.1"/>
    </source>
</evidence>
<accession>A0ABN2ZUX5</accession>
<reference evidence="3 4" key="1">
    <citation type="journal article" date="2019" name="Int. J. Syst. Evol. Microbiol.">
        <title>The Global Catalogue of Microorganisms (GCM) 10K type strain sequencing project: providing services to taxonomists for standard genome sequencing and annotation.</title>
        <authorList>
            <consortium name="The Broad Institute Genomics Platform"/>
            <consortium name="The Broad Institute Genome Sequencing Center for Infectious Disease"/>
            <person name="Wu L."/>
            <person name="Ma J."/>
        </authorList>
    </citation>
    <scope>NUCLEOTIDE SEQUENCE [LARGE SCALE GENOMIC DNA]</scope>
    <source>
        <strain evidence="3 4">JCM 13850</strain>
    </source>
</reference>
<name>A0ABN2ZUX5_9ACTN</name>
<organism evidence="3 4">
    <name type="scientific">Actinomadura napierensis</name>
    <dbReference type="NCBI Taxonomy" id="267854"/>
    <lineage>
        <taxon>Bacteria</taxon>
        <taxon>Bacillati</taxon>
        <taxon>Actinomycetota</taxon>
        <taxon>Actinomycetes</taxon>
        <taxon>Streptosporangiales</taxon>
        <taxon>Thermomonosporaceae</taxon>
        <taxon>Actinomadura</taxon>
    </lineage>
</organism>
<feature type="signal peptide" evidence="2">
    <location>
        <begin position="1"/>
        <end position="22"/>
    </location>
</feature>
<feature type="compositionally biased region" description="Low complexity" evidence="1">
    <location>
        <begin position="88"/>
        <end position="118"/>
    </location>
</feature>
<dbReference type="EMBL" id="BAAAMR010000048">
    <property type="protein sequence ID" value="GAA2148119.1"/>
    <property type="molecule type" value="Genomic_DNA"/>
</dbReference>
<keyword evidence="2" id="KW-0732">Signal</keyword>
<protein>
    <submittedName>
        <fullName evidence="3">Uncharacterized protein</fullName>
    </submittedName>
</protein>
<feature type="region of interest" description="Disordered" evidence="1">
    <location>
        <begin position="74"/>
        <end position="118"/>
    </location>
</feature>
<gene>
    <name evidence="3" type="ORF">GCM10009727_50820</name>
</gene>
<proteinExistence type="predicted"/>